<dbReference type="CDD" id="cd02440">
    <property type="entry name" value="AdoMet_MTases"/>
    <property type="match status" value="1"/>
</dbReference>
<organism evidence="5 6">
    <name type="scientific">Gordonia aquimaris</name>
    <dbReference type="NCBI Taxonomy" id="2984863"/>
    <lineage>
        <taxon>Bacteria</taxon>
        <taxon>Bacillati</taxon>
        <taxon>Actinomycetota</taxon>
        <taxon>Actinomycetes</taxon>
        <taxon>Mycobacteriales</taxon>
        <taxon>Gordoniaceae</taxon>
        <taxon>Gordonia</taxon>
    </lineage>
</organism>
<evidence type="ECO:0000313" key="6">
    <source>
        <dbReference type="Proteomes" id="UP001143347"/>
    </source>
</evidence>
<dbReference type="InterPro" id="IPR029063">
    <property type="entry name" value="SAM-dependent_MTases_sf"/>
</dbReference>
<protein>
    <submittedName>
        <fullName evidence="5">Class I SAM-dependent methyltransferase</fullName>
    </submittedName>
</protein>
<sequence length="212" mass="22720">MQDDEIGSRYTQVADLYIDMFGSPDRVDAANRAFIARHLGNVTGPVLDVGCGPGHLTAHLADLGVSARGIDLVPDFVHNARSTRPDLDFAVGSMRALDVPDGSLGGILAWYPLIHHEPHEVAEIVAEFRRAMVGGGVLVVGFFEGDVVESFDHKVTTAYRRPVDGMSAVLAAAGFVEVERAGPAPMRRVHMRHSPSALGSGRSVDAVPWTDQ</sequence>
<evidence type="ECO:0000256" key="1">
    <source>
        <dbReference type="ARBA" id="ARBA00022603"/>
    </source>
</evidence>
<accession>A0A9X3D7Y0</accession>
<dbReference type="PANTHER" id="PTHR43861:SF1">
    <property type="entry name" value="TRANS-ACONITATE 2-METHYLTRANSFERASE"/>
    <property type="match status" value="1"/>
</dbReference>
<dbReference type="GO" id="GO:0032259">
    <property type="term" value="P:methylation"/>
    <property type="evidence" value="ECO:0007669"/>
    <property type="project" value="UniProtKB-KW"/>
</dbReference>
<gene>
    <name evidence="5" type="ORF">OSB52_20690</name>
</gene>
<feature type="domain" description="Methyltransferase" evidence="4">
    <location>
        <begin position="46"/>
        <end position="136"/>
    </location>
</feature>
<evidence type="ECO:0000313" key="5">
    <source>
        <dbReference type="EMBL" id="MCX2966505.1"/>
    </source>
</evidence>
<dbReference type="GO" id="GO:0008168">
    <property type="term" value="F:methyltransferase activity"/>
    <property type="evidence" value="ECO:0007669"/>
    <property type="project" value="UniProtKB-KW"/>
</dbReference>
<proteinExistence type="predicted"/>
<comment type="caution">
    <text evidence="5">The sequence shown here is derived from an EMBL/GenBank/DDBJ whole genome shotgun (WGS) entry which is preliminary data.</text>
</comment>
<dbReference type="Pfam" id="PF13649">
    <property type="entry name" value="Methyltransf_25"/>
    <property type="match status" value="1"/>
</dbReference>
<dbReference type="AlphaFoldDB" id="A0A9X3D7Y0"/>
<name>A0A9X3D7Y0_9ACTN</name>
<dbReference type="PANTHER" id="PTHR43861">
    <property type="entry name" value="TRANS-ACONITATE 2-METHYLTRANSFERASE-RELATED"/>
    <property type="match status" value="1"/>
</dbReference>
<dbReference type="Proteomes" id="UP001143347">
    <property type="component" value="Unassembled WGS sequence"/>
</dbReference>
<dbReference type="RefSeq" id="WP_266063367.1">
    <property type="nucleotide sequence ID" value="NZ_JAPKFM010000028.1"/>
</dbReference>
<dbReference type="EMBL" id="JAPKFM010000028">
    <property type="protein sequence ID" value="MCX2966505.1"/>
    <property type="molecule type" value="Genomic_DNA"/>
</dbReference>
<dbReference type="InterPro" id="IPR041698">
    <property type="entry name" value="Methyltransf_25"/>
</dbReference>
<evidence type="ECO:0000259" key="4">
    <source>
        <dbReference type="Pfam" id="PF13649"/>
    </source>
</evidence>
<reference evidence="5" key="1">
    <citation type="submission" date="2022-10" db="EMBL/GenBank/DDBJ databases">
        <title>WGS of marine actinomycetes from Thailand.</title>
        <authorList>
            <person name="Thawai C."/>
        </authorList>
    </citation>
    <scope>NUCLEOTIDE SEQUENCE</scope>
    <source>
        <strain evidence="5">SW21</strain>
    </source>
</reference>
<feature type="region of interest" description="Disordered" evidence="3">
    <location>
        <begin position="192"/>
        <end position="212"/>
    </location>
</feature>
<evidence type="ECO:0000256" key="2">
    <source>
        <dbReference type="ARBA" id="ARBA00022679"/>
    </source>
</evidence>
<evidence type="ECO:0000256" key="3">
    <source>
        <dbReference type="SAM" id="MobiDB-lite"/>
    </source>
</evidence>
<dbReference type="Gene3D" id="3.40.50.150">
    <property type="entry name" value="Vaccinia Virus protein VP39"/>
    <property type="match status" value="1"/>
</dbReference>
<keyword evidence="2" id="KW-0808">Transferase</keyword>
<keyword evidence="6" id="KW-1185">Reference proteome</keyword>
<dbReference type="SUPFAM" id="SSF53335">
    <property type="entry name" value="S-adenosyl-L-methionine-dependent methyltransferases"/>
    <property type="match status" value="1"/>
</dbReference>
<keyword evidence="1 5" id="KW-0489">Methyltransferase</keyword>